<comment type="caution">
    <text evidence="1">The sequence shown here is derived from an EMBL/GenBank/DDBJ whole genome shotgun (WGS) entry which is preliminary data.</text>
</comment>
<protein>
    <submittedName>
        <fullName evidence="1">Uncharacterized protein</fullName>
    </submittedName>
</protein>
<dbReference type="EMBL" id="AHOP02000036">
    <property type="protein sequence ID" value="EMO40193.1"/>
    <property type="molecule type" value="Genomic_DNA"/>
</dbReference>
<evidence type="ECO:0000313" key="2">
    <source>
        <dbReference type="Proteomes" id="UP000012153"/>
    </source>
</evidence>
<evidence type="ECO:0000313" key="1">
    <source>
        <dbReference type="EMBL" id="EMO40193.1"/>
    </source>
</evidence>
<dbReference type="AlphaFoldDB" id="M6USD1"/>
<accession>M6USD1</accession>
<sequence length="69" mass="8176">MFKVYFVLFFVFGFFKFLMQTFIPAPPTLNSVGFQKTDSTLLILNLPIQNFPQSQINLKKRVLFLLIKW</sequence>
<organism evidence="1 2">
    <name type="scientific">Leptospira noguchii serovar Autumnalis str. ZUN142</name>
    <dbReference type="NCBI Taxonomy" id="1085540"/>
    <lineage>
        <taxon>Bacteria</taxon>
        <taxon>Pseudomonadati</taxon>
        <taxon>Spirochaetota</taxon>
        <taxon>Spirochaetia</taxon>
        <taxon>Leptospirales</taxon>
        <taxon>Leptospiraceae</taxon>
        <taxon>Leptospira</taxon>
    </lineage>
</organism>
<name>M6USD1_9LEPT</name>
<reference evidence="1 2" key="1">
    <citation type="submission" date="2013-01" db="EMBL/GenBank/DDBJ databases">
        <authorList>
            <person name="Harkins D.M."/>
            <person name="Durkin A.S."/>
            <person name="Brinkac L.M."/>
            <person name="Haft D.H."/>
            <person name="Selengut J.D."/>
            <person name="Sanka R."/>
            <person name="DePew J."/>
            <person name="Purushe J."/>
            <person name="Matthias M.A."/>
            <person name="Vinetz J.M."/>
            <person name="Sutton G.G."/>
            <person name="Nierman W.C."/>
            <person name="Fouts D.E."/>
        </authorList>
    </citation>
    <scope>NUCLEOTIDE SEQUENCE [LARGE SCALE GENOMIC DNA]</scope>
    <source>
        <strain evidence="1 2">ZUN142</strain>
    </source>
</reference>
<proteinExistence type="predicted"/>
<dbReference type="Proteomes" id="UP000012153">
    <property type="component" value="Unassembled WGS sequence"/>
</dbReference>
<gene>
    <name evidence="1" type="ORF">LEP1GSC186_3884</name>
</gene>